<sequence>MRVMKVPDAAAGQPQVRLMDTAGEPVVEVDDFLRLLAVRAYSRDTVRAYAYDLLKLYLFCEERGITAAEFTPARAMEFLEWLRLVSSSRRAQRLELGVARSGGRLLSPKTSTGYSPRCRRSTSS</sequence>
<evidence type="ECO:0000259" key="4">
    <source>
        <dbReference type="PROSITE" id="PS51900"/>
    </source>
</evidence>
<evidence type="ECO:0000256" key="2">
    <source>
        <dbReference type="PROSITE-ProRule" id="PRU01248"/>
    </source>
</evidence>
<comment type="caution">
    <text evidence="5">The sequence shown here is derived from an EMBL/GenBank/DDBJ whole genome shotgun (WGS) entry which is preliminary data.</text>
</comment>
<dbReference type="EMBL" id="JACHJR010000001">
    <property type="protein sequence ID" value="MBB4951618.1"/>
    <property type="molecule type" value="Genomic_DNA"/>
</dbReference>
<reference evidence="5 6" key="1">
    <citation type="submission" date="2020-08" db="EMBL/GenBank/DDBJ databases">
        <title>Sequencing the genomes of 1000 actinobacteria strains.</title>
        <authorList>
            <person name="Klenk H.-P."/>
        </authorList>
    </citation>
    <scope>NUCLEOTIDE SEQUENCE [LARGE SCALE GENOMIC DNA]</scope>
    <source>
        <strain evidence="5 6">DSM 44786</strain>
    </source>
</reference>
<dbReference type="GO" id="GO:0003677">
    <property type="term" value="F:DNA binding"/>
    <property type="evidence" value="ECO:0007669"/>
    <property type="project" value="UniProtKB-UniRule"/>
</dbReference>
<proteinExistence type="predicted"/>
<protein>
    <recommendedName>
        <fullName evidence="4">Core-binding (CB) domain-containing protein</fullName>
    </recommendedName>
</protein>
<feature type="region of interest" description="Disordered" evidence="3">
    <location>
        <begin position="103"/>
        <end position="124"/>
    </location>
</feature>
<evidence type="ECO:0000256" key="3">
    <source>
        <dbReference type="SAM" id="MobiDB-lite"/>
    </source>
</evidence>
<dbReference type="InterPro" id="IPR010998">
    <property type="entry name" value="Integrase_recombinase_N"/>
</dbReference>
<dbReference type="InterPro" id="IPR004107">
    <property type="entry name" value="Integrase_SAM-like_N"/>
</dbReference>
<keyword evidence="6" id="KW-1185">Reference proteome</keyword>
<dbReference type="AlphaFoldDB" id="A0A7W7SJI7"/>
<dbReference type="Pfam" id="PF02899">
    <property type="entry name" value="Phage_int_SAM_1"/>
    <property type="match status" value="1"/>
</dbReference>
<gene>
    <name evidence="5" type="ORF">F4556_007153</name>
</gene>
<evidence type="ECO:0000256" key="1">
    <source>
        <dbReference type="ARBA" id="ARBA00023125"/>
    </source>
</evidence>
<accession>A0A7W7SJI7</accession>
<name>A0A7W7SJI7_9ACTN</name>
<evidence type="ECO:0000313" key="6">
    <source>
        <dbReference type="Proteomes" id="UP000573327"/>
    </source>
</evidence>
<dbReference type="GO" id="GO:0015074">
    <property type="term" value="P:DNA integration"/>
    <property type="evidence" value="ECO:0007669"/>
    <property type="project" value="InterPro"/>
</dbReference>
<dbReference type="Gene3D" id="1.10.150.130">
    <property type="match status" value="1"/>
</dbReference>
<dbReference type="SUPFAM" id="SSF47823">
    <property type="entry name" value="lambda integrase-like, N-terminal domain"/>
    <property type="match status" value="1"/>
</dbReference>
<evidence type="ECO:0000313" key="5">
    <source>
        <dbReference type="EMBL" id="MBB4951618.1"/>
    </source>
</evidence>
<feature type="domain" description="Core-binding (CB)" evidence="4">
    <location>
        <begin position="23"/>
        <end position="107"/>
    </location>
</feature>
<keyword evidence="1 2" id="KW-0238">DNA-binding</keyword>
<dbReference type="PROSITE" id="PS51900">
    <property type="entry name" value="CB"/>
    <property type="match status" value="1"/>
</dbReference>
<organism evidence="5 6">
    <name type="scientific">Kitasatospora gansuensis</name>
    <dbReference type="NCBI Taxonomy" id="258050"/>
    <lineage>
        <taxon>Bacteria</taxon>
        <taxon>Bacillati</taxon>
        <taxon>Actinomycetota</taxon>
        <taxon>Actinomycetes</taxon>
        <taxon>Kitasatosporales</taxon>
        <taxon>Streptomycetaceae</taxon>
        <taxon>Kitasatospora</taxon>
    </lineage>
</organism>
<dbReference type="Proteomes" id="UP000573327">
    <property type="component" value="Unassembled WGS sequence"/>
</dbReference>
<dbReference type="InterPro" id="IPR044068">
    <property type="entry name" value="CB"/>
</dbReference>